<feature type="transmembrane region" description="Helical" evidence="1">
    <location>
        <begin position="68"/>
        <end position="90"/>
    </location>
</feature>
<protein>
    <submittedName>
        <fullName evidence="2">Uncharacterized protein</fullName>
    </submittedName>
</protein>
<evidence type="ECO:0000256" key="1">
    <source>
        <dbReference type="SAM" id="Phobius"/>
    </source>
</evidence>
<feature type="transmembrane region" description="Helical" evidence="1">
    <location>
        <begin position="36"/>
        <end position="56"/>
    </location>
</feature>
<keyword evidence="1" id="KW-0472">Membrane</keyword>
<evidence type="ECO:0000313" key="3">
    <source>
        <dbReference type="Proteomes" id="UP000662857"/>
    </source>
</evidence>
<evidence type="ECO:0000313" key="2">
    <source>
        <dbReference type="EMBL" id="QSB14388.1"/>
    </source>
</evidence>
<keyword evidence="1" id="KW-0812">Transmembrane</keyword>
<feature type="transmembrane region" description="Helical" evidence="1">
    <location>
        <begin position="151"/>
        <end position="169"/>
    </location>
</feature>
<name>A0A895YKL8_9ACTN</name>
<dbReference type="Proteomes" id="UP000662857">
    <property type="component" value="Chromosome"/>
</dbReference>
<feature type="transmembrane region" description="Helical" evidence="1">
    <location>
        <begin position="189"/>
        <end position="211"/>
    </location>
</feature>
<dbReference type="EMBL" id="CP070499">
    <property type="protein sequence ID" value="QSB14388.1"/>
    <property type="molecule type" value="Genomic_DNA"/>
</dbReference>
<dbReference type="RefSeq" id="WP_239676517.1">
    <property type="nucleotide sequence ID" value="NZ_CP070499.1"/>
</dbReference>
<reference evidence="2" key="1">
    <citation type="submission" date="2021-02" db="EMBL/GenBank/DDBJ databases">
        <title>Natrosporangium hydrolyticum gen. nov., sp. nov, a haloalkaliphilic actinobacterium from a soda solonchak soil.</title>
        <authorList>
            <person name="Sorokin D.Y."/>
            <person name="Khijniak T.V."/>
            <person name="Zakharycheva A.P."/>
            <person name="Boueva O.V."/>
            <person name="Ariskina E.V."/>
            <person name="Hahnke R.L."/>
            <person name="Bunk B."/>
            <person name="Sproer C."/>
            <person name="Schumann P."/>
            <person name="Evtushenko L.I."/>
            <person name="Kublanov I.V."/>
        </authorList>
    </citation>
    <scope>NUCLEOTIDE SEQUENCE</scope>
    <source>
        <strain evidence="2">DSM 106523</strain>
    </source>
</reference>
<dbReference type="AlphaFoldDB" id="A0A895YKL8"/>
<feature type="transmembrane region" description="Helical" evidence="1">
    <location>
        <begin position="123"/>
        <end position="144"/>
    </location>
</feature>
<accession>A0A895YKL8</accession>
<organism evidence="2 3">
    <name type="scientific">Natronosporangium hydrolyticum</name>
    <dbReference type="NCBI Taxonomy" id="2811111"/>
    <lineage>
        <taxon>Bacteria</taxon>
        <taxon>Bacillati</taxon>
        <taxon>Actinomycetota</taxon>
        <taxon>Actinomycetes</taxon>
        <taxon>Micromonosporales</taxon>
        <taxon>Micromonosporaceae</taxon>
        <taxon>Natronosporangium</taxon>
    </lineage>
</organism>
<gene>
    <name evidence="2" type="ORF">JQS43_23315</name>
</gene>
<dbReference type="KEGG" id="nhy:JQS43_23315"/>
<keyword evidence="1" id="KW-1133">Transmembrane helix</keyword>
<proteinExistence type="predicted"/>
<keyword evidence="3" id="KW-1185">Reference proteome</keyword>
<sequence>MASLVLVVAVTLGAFVTAAGGDESGTSVWEQAAGPLHWFFFVFGVLTTATVFPTYIGFGVTRRRVLQALGIGGGAISVLLALVIAAGYLVEHAILTGRGQEHRLRGDHLFDSVTELHLVMTQYALLTAAFLVAGYLVGVGYYRFGGGRGTLALPLTVAPILVVGVLFSANDLALLLRGPAGGELPSPQLATAVGLSLATLAAAGLGLWLLARRVPIRPRRPA</sequence>